<dbReference type="OrthoDB" id="44411at2759"/>
<evidence type="ECO:0000256" key="6">
    <source>
        <dbReference type="SAM" id="MobiDB-lite"/>
    </source>
</evidence>
<evidence type="ECO:0000256" key="3">
    <source>
        <dbReference type="ARBA" id="ARBA00022692"/>
    </source>
</evidence>
<reference evidence="8" key="2">
    <citation type="submission" date="2021-04" db="EMBL/GenBank/DDBJ databases">
        <authorList>
            <person name="Podell S."/>
        </authorList>
    </citation>
    <scope>NUCLEOTIDE SEQUENCE</scope>
    <source>
        <strain evidence="8">Hildebrandi</strain>
    </source>
</reference>
<evidence type="ECO:0000256" key="2">
    <source>
        <dbReference type="ARBA" id="ARBA00007049"/>
    </source>
</evidence>
<name>A0A9K3K6V9_9STRA</name>
<keyword evidence="4 7" id="KW-1133">Transmembrane helix</keyword>
<gene>
    <name evidence="9" type="ORF">IV203_016963</name>
    <name evidence="8" type="ORF">IV203_017524</name>
</gene>
<feature type="compositionally biased region" description="Polar residues" evidence="6">
    <location>
        <begin position="64"/>
        <end position="90"/>
    </location>
</feature>
<feature type="compositionally biased region" description="Polar residues" evidence="6">
    <location>
        <begin position="1"/>
        <end position="13"/>
    </location>
</feature>
<protein>
    <submittedName>
        <fullName evidence="8">VIT family protein</fullName>
    </submittedName>
</protein>
<organism evidence="8 10">
    <name type="scientific">Nitzschia inconspicua</name>
    <dbReference type="NCBI Taxonomy" id="303405"/>
    <lineage>
        <taxon>Eukaryota</taxon>
        <taxon>Sar</taxon>
        <taxon>Stramenopiles</taxon>
        <taxon>Ochrophyta</taxon>
        <taxon>Bacillariophyta</taxon>
        <taxon>Bacillariophyceae</taxon>
        <taxon>Bacillariophycidae</taxon>
        <taxon>Bacillariales</taxon>
        <taxon>Bacillariaceae</taxon>
        <taxon>Nitzschia</taxon>
    </lineage>
</organism>
<evidence type="ECO:0000256" key="4">
    <source>
        <dbReference type="ARBA" id="ARBA00022989"/>
    </source>
</evidence>
<comment type="caution">
    <text evidence="8">The sequence shown here is derived from an EMBL/GenBank/DDBJ whole genome shotgun (WGS) entry which is preliminary data.</text>
</comment>
<evidence type="ECO:0000313" key="10">
    <source>
        <dbReference type="Proteomes" id="UP000693970"/>
    </source>
</evidence>
<dbReference type="Proteomes" id="UP000693970">
    <property type="component" value="Unassembled WGS sequence"/>
</dbReference>
<feature type="compositionally biased region" description="Polar residues" evidence="6">
    <location>
        <begin position="162"/>
        <end position="171"/>
    </location>
</feature>
<reference evidence="8" key="1">
    <citation type="journal article" date="2021" name="Sci. Rep.">
        <title>Diploid genomic architecture of Nitzschia inconspicua, an elite biomass production diatom.</title>
        <authorList>
            <person name="Oliver A."/>
            <person name="Podell S."/>
            <person name="Pinowska A."/>
            <person name="Traller J.C."/>
            <person name="Smith S.R."/>
            <person name="McClure R."/>
            <person name="Beliaev A."/>
            <person name="Bohutskyi P."/>
            <person name="Hill E.A."/>
            <person name="Rabines A."/>
            <person name="Zheng H."/>
            <person name="Allen L.Z."/>
            <person name="Kuo A."/>
            <person name="Grigoriev I.V."/>
            <person name="Allen A.E."/>
            <person name="Hazlebeck D."/>
            <person name="Allen E.E."/>
        </authorList>
    </citation>
    <scope>NUCLEOTIDE SEQUENCE</scope>
    <source>
        <strain evidence="8">Hildebrandi</strain>
    </source>
</reference>
<keyword evidence="3 7" id="KW-0812">Transmembrane</keyword>
<keyword evidence="5 7" id="KW-0472">Membrane</keyword>
<feature type="transmembrane region" description="Helical" evidence="7">
    <location>
        <begin position="542"/>
        <end position="563"/>
    </location>
</feature>
<feature type="transmembrane region" description="Helical" evidence="7">
    <location>
        <begin position="575"/>
        <end position="599"/>
    </location>
</feature>
<dbReference type="EMBL" id="JAGRRH010000020">
    <property type="protein sequence ID" value="KAG7348258.1"/>
    <property type="molecule type" value="Genomic_DNA"/>
</dbReference>
<comment type="subcellular location">
    <subcellularLocation>
        <location evidence="1">Endomembrane system</location>
        <topology evidence="1">Multi-pass membrane protein</topology>
    </subcellularLocation>
</comment>
<keyword evidence="10" id="KW-1185">Reference proteome</keyword>
<evidence type="ECO:0000256" key="1">
    <source>
        <dbReference type="ARBA" id="ARBA00004127"/>
    </source>
</evidence>
<evidence type="ECO:0000313" key="9">
    <source>
        <dbReference type="EMBL" id="KAG7348258.1"/>
    </source>
</evidence>
<dbReference type="EMBL" id="JAGRRH010000065">
    <property type="protein sequence ID" value="KAG7338108.1"/>
    <property type="molecule type" value="Genomic_DNA"/>
</dbReference>
<feature type="region of interest" description="Disordered" evidence="6">
    <location>
        <begin position="42"/>
        <end position="251"/>
    </location>
</feature>
<dbReference type="AlphaFoldDB" id="A0A9K3K6V9"/>
<accession>A0A9K3K6V9</accession>
<dbReference type="Pfam" id="PF01988">
    <property type="entry name" value="VIT1"/>
    <property type="match status" value="1"/>
</dbReference>
<proteinExistence type="inferred from homology"/>
<dbReference type="InterPro" id="IPR008217">
    <property type="entry name" value="Ccc1_fam"/>
</dbReference>
<dbReference type="GO" id="GO:0030026">
    <property type="term" value="P:intracellular manganese ion homeostasis"/>
    <property type="evidence" value="ECO:0007669"/>
    <property type="project" value="InterPro"/>
</dbReference>
<feature type="region of interest" description="Disordered" evidence="6">
    <location>
        <begin position="1"/>
        <end position="25"/>
    </location>
</feature>
<evidence type="ECO:0000256" key="5">
    <source>
        <dbReference type="ARBA" id="ARBA00023136"/>
    </source>
</evidence>
<evidence type="ECO:0000313" key="8">
    <source>
        <dbReference type="EMBL" id="KAG7338108.1"/>
    </source>
</evidence>
<comment type="similarity">
    <text evidence="2">Belongs to the CCC1 family.</text>
</comment>
<dbReference type="GO" id="GO:0012505">
    <property type="term" value="C:endomembrane system"/>
    <property type="evidence" value="ECO:0007669"/>
    <property type="project" value="UniProtKB-SubCell"/>
</dbReference>
<sequence>MSATPVSIDSPPTSAHIRSGSEQERDLQAKMQHLISLQYQEQEQHYYDNGTPSSAMALDRKSFSRGSKQQNLQSFGQKHNQQQQSSSISEDYTEEEECAPQSSSRDNVNAQSIRQPDVGKGTIVFSGKLLEFSGSNGSSPTKEYLQQQQEQLQKLQQHLSPHIQQSSSVTSRGKLHPKPPPPPSSRSSSANPPQQIYAGYGSLPQQPQNHQHHEFHYGNPDYHDPYDKSQSPAKDLLYNENDDTDRHDPSQEPCCCEQICCLYRPIVDLLGQENLHRSFCYGAIDGLLTGSGIVSAFWGLGVLTVQTSWDVRLAVTCLAVAACVADSLCMALGHVWTTYIVTSNHAEERARERQLLETNKSQSKGKLVDMLLARGMLKIDAMSLADTLEGYPDLLVSALVGDSLLAGGEEGTDDEQTEDGYSHLQGYQIDTPEIPQHQHGKHPPTTAGEPFGSFGSWRFPSYGQFNIGNFESESRQTNTMLRESQKEGFFMMVGFSMFAVLPSLLWLFLPLCFKNTVATGSNGHTIKGVSMSPTSASANSPIVALPSLIIFILSAAVWCLGVWKARFVDSNWIIFGMETIAVLLVCIFSAYCVAMLLVVCLGFETGQGDKLLPNFIGFHDL</sequence>
<feature type="compositionally biased region" description="Basic and acidic residues" evidence="6">
    <location>
        <begin position="211"/>
        <end position="227"/>
    </location>
</feature>
<feature type="compositionally biased region" description="Low complexity" evidence="6">
    <location>
        <begin position="145"/>
        <end position="159"/>
    </location>
</feature>
<feature type="transmembrane region" description="Helical" evidence="7">
    <location>
        <begin position="279"/>
        <end position="301"/>
    </location>
</feature>
<feature type="compositionally biased region" description="Polar residues" evidence="6">
    <location>
        <begin position="100"/>
        <end position="114"/>
    </location>
</feature>
<evidence type="ECO:0000256" key="7">
    <source>
        <dbReference type="SAM" id="Phobius"/>
    </source>
</evidence>
<feature type="transmembrane region" description="Helical" evidence="7">
    <location>
        <begin position="489"/>
        <end position="509"/>
    </location>
</feature>
<dbReference type="GO" id="GO:0005384">
    <property type="term" value="F:manganese ion transmembrane transporter activity"/>
    <property type="evidence" value="ECO:0007669"/>
    <property type="project" value="InterPro"/>
</dbReference>